<evidence type="ECO:0000256" key="6">
    <source>
        <dbReference type="PIRNR" id="PIRNR001123"/>
    </source>
</evidence>
<dbReference type="InterPro" id="IPR008007">
    <property type="entry name" value="Peptidase_M42"/>
</dbReference>
<proteinExistence type="inferred from homology"/>
<dbReference type="CDD" id="cd05656">
    <property type="entry name" value="M42_Frv"/>
    <property type="match status" value="1"/>
</dbReference>
<name>A0A1H8Q8B0_9SPHI</name>
<evidence type="ECO:0000256" key="2">
    <source>
        <dbReference type="ARBA" id="ARBA00022438"/>
    </source>
</evidence>
<dbReference type="SUPFAM" id="SSF101821">
    <property type="entry name" value="Aminopeptidase/glucanase lid domain"/>
    <property type="match status" value="1"/>
</dbReference>
<dbReference type="Proteomes" id="UP000198942">
    <property type="component" value="Unassembled WGS sequence"/>
</dbReference>
<keyword evidence="4 8" id="KW-0479">Metal-binding</keyword>
<sequence length="382" mass="42726">MQHYLIRFNVNMAKKKSDAPQHTSVVNETSLAFFEKYINNPSPTGFEWKGQELWLEYLKPYIDTHYVDNYGTAVGIINPKADYKVVIEAHADEISWFVNYITNDGLIYVIRNGGSDHQIAPSKRVNIHTDNGVVKAVFGWPAIHTRLGGDKEEAPTLKNIFLDCGCTSKEEVEKLGIHVGCVITYEDEFMVLNDRYYVGRALDNRAGGFMIAEVARLLKENNVKLPFGLYIVNAVQEEIGLRGAEMIAHKIKPNVAIVTDVTHDTQTPMINKITQGDLACGKGPVVSYAPAVQNNLNKLLIESAQKAGIPFQRQASSRSTGTDTDAFAYSNDGVPSALISLPLRYMHTTVEMIHKEDVDNVIRLIYESLLNIQAGQDFRYIK</sequence>
<evidence type="ECO:0000256" key="1">
    <source>
        <dbReference type="ARBA" id="ARBA00006272"/>
    </source>
</evidence>
<organism evidence="9 10">
    <name type="scientific">Mucilaginibacter gossypiicola</name>
    <dbReference type="NCBI Taxonomy" id="551995"/>
    <lineage>
        <taxon>Bacteria</taxon>
        <taxon>Pseudomonadati</taxon>
        <taxon>Bacteroidota</taxon>
        <taxon>Sphingobacteriia</taxon>
        <taxon>Sphingobacteriales</taxon>
        <taxon>Sphingobacteriaceae</taxon>
        <taxon>Mucilaginibacter</taxon>
    </lineage>
</organism>
<dbReference type="PANTHER" id="PTHR32481:SF0">
    <property type="entry name" value="AMINOPEPTIDASE YPDE-RELATED"/>
    <property type="match status" value="1"/>
</dbReference>
<evidence type="ECO:0000256" key="3">
    <source>
        <dbReference type="ARBA" id="ARBA00022670"/>
    </source>
</evidence>
<reference evidence="10" key="1">
    <citation type="submission" date="2016-10" db="EMBL/GenBank/DDBJ databases">
        <authorList>
            <person name="Varghese N."/>
            <person name="Submissions S."/>
        </authorList>
    </citation>
    <scope>NUCLEOTIDE SEQUENCE [LARGE SCALE GENOMIC DNA]</scope>
    <source>
        <strain evidence="10">Gh-48</strain>
    </source>
</reference>
<dbReference type="GO" id="GO:0046872">
    <property type="term" value="F:metal ion binding"/>
    <property type="evidence" value="ECO:0007669"/>
    <property type="project" value="UniProtKB-UniRule"/>
</dbReference>
<dbReference type="GO" id="GO:0006508">
    <property type="term" value="P:proteolysis"/>
    <property type="evidence" value="ECO:0007669"/>
    <property type="project" value="UniProtKB-KW"/>
</dbReference>
<dbReference type="GO" id="GO:0004177">
    <property type="term" value="F:aminopeptidase activity"/>
    <property type="evidence" value="ECO:0007669"/>
    <property type="project" value="UniProtKB-UniRule"/>
</dbReference>
<gene>
    <name evidence="9" type="ORF">SAMN05192574_108316</name>
</gene>
<dbReference type="STRING" id="551995.SAMN05192574_108316"/>
<comment type="cofactor">
    <cofactor evidence="8">
        <name>a divalent metal cation</name>
        <dbReference type="ChEBI" id="CHEBI:60240"/>
    </cofactor>
    <text evidence="8">Binds 2 divalent metal cations per subunit.</text>
</comment>
<feature type="binding site" evidence="8">
    <location>
        <position position="347"/>
    </location>
    <ligand>
        <name>Zn(2+)</name>
        <dbReference type="ChEBI" id="CHEBI:29105"/>
        <label>2</label>
    </ligand>
</feature>
<comment type="similarity">
    <text evidence="1 6">Belongs to the peptidase M42 family.</text>
</comment>
<feature type="binding site" evidence="8">
    <location>
        <position position="90"/>
    </location>
    <ligand>
        <name>Zn(2+)</name>
        <dbReference type="ChEBI" id="CHEBI:29105"/>
        <label>1</label>
    </ligand>
</feature>
<dbReference type="PIRSF" id="PIRSF001123">
    <property type="entry name" value="PepA_GA"/>
    <property type="match status" value="1"/>
</dbReference>
<keyword evidence="2 9" id="KW-0031">Aminopeptidase</keyword>
<feature type="binding site" evidence="8">
    <location>
        <position position="260"/>
    </location>
    <ligand>
        <name>Zn(2+)</name>
        <dbReference type="ChEBI" id="CHEBI:29105"/>
        <label>1</label>
    </ligand>
</feature>
<dbReference type="InterPro" id="IPR023367">
    <property type="entry name" value="Peptidase_M42_dom2"/>
</dbReference>
<evidence type="ECO:0000256" key="4">
    <source>
        <dbReference type="ARBA" id="ARBA00022723"/>
    </source>
</evidence>
<evidence type="ECO:0000256" key="8">
    <source>
        <dbReference type="PIRSR" id="PIRSR001123-2"/>
    </source>
</evidence>
<dbReference type="AlphaFoldDB" id="A0A1H8Q8B0"/>
<dbReference type="Gene3D" id="3.40.630.10">
    <property type="entry name" value="Zn peptidases"/>
    <property type="match status" value="1"/>
</dbReference>
<dbReference type="SUPFAM" id="SSF53187">
    <property type="entry name" value="Zn-dependent exopeptidases"/>
    <property type="match status" value="1"/>
</dbReference>
<keyword evidence="5" id="KW-0378">Hydrolase</keyword>
<keyword evidence="3" id="KW-0645">Protease</keyword>
<evidence type="ECO:0000256" key="7">
    <source>
        <dbReference type="PIRSR" id="PIRSR001123-1"/>
    </source>
</evidence>
<dbReference type="Gene3D" id="2.40.30.40">
    <property type="entry name" value="Peptidase M42, domain 2"/>
    <property type="match status" value="1"/>
</dbReference>
<protein>
    <submittedName>
        <fullName evidence="9">Putative aminopeptidase FrvX</fullName>
    </submittedName>
</protein>
<feature type="binding site" evidence="8">
    <location>
        <position position="238"/>
    </location>
    <ligand>
        <name>Zn(2+)</name>
        <dbReference type="ChEBI" id="CHEBI:29105"/>
        <label>2</label>
    </ligand>
</feature>
<dbReference type="Pfam" id="PF05343">
    <property type="entry name" value="Peptidase_M42"/>
    <property type="match status" value="1"/>
</dbReference>
<evidence type="ECO:0000256" key="5">
    <source>
        <dbReference type="ARBA" id="ARBA00022801"/>
    </source>
</evidence>
<keyword evidence="10" id="KW-1185">Reference proteome</keyword>
<feature type="binding site" evidence="8">
    <location>
        <position position="203"/>
    </location>
    <ligand>
        <name>Zn(2+)</name>
        <dbReference type="ChEBI" id="CHEBI:29105"/>
        <label>1</label>
    </ligand>
</feature>
<dbReference type="InterPro" id="IPR051464">
    <property type="entry name" value="Peptidase_M42_aminopept"/>
</dbReference>
<feature type="active site" description="Proton acceptor" evidence="7">
    <location>
        <position position="237"/>
    </location>
</feature>
<evidence type="ECO:0000313" key="9">
    <source>
        <dbReference type="EMBL" id="SEO50174.1"/>
    </source>
</evidence>
<dbReference type="PANTHER" id="PTHR32481">
    <property type="entry name" value="AMINOPEPTIDASE"/>
    <property type="match status" value="1"/>
</dbReference>
<feature type="binding site" evidence="8">
    <location>
        <position position="203"/>
    </location>
    <ligand>
        <name>Zn(2+)</name>
        <dbReference type="ChEBI" id="CHEBI:29105"/>
        <label>2</label>
    </ligand>
</feature>
<evidence type="ECO:0000313" key="10">
    <source>
        <dbReference type="Proteomes" id="UP000198942"/>
    </source>
</evidence>
<dbReference type="EMBL" id="FOCL01000008">
    <property type="protein sequence ID" value="SEO50174.1"/>
    <property type="molecule type" value="Genomic_DNA"/>
</dbReference>
<accession>A0A1H8Q8B0</accession>